<evidence type="ECO:0000313" key="3">
    <source>
        <dbReference type="EMBL" id="CAF2061859.1"/>
    </source>
</evidence>
<keyword evidence="1" id="KW-1015">Disulfide bond</keyword>
<dbReference type="PROSITE" id="PS50068">
    <property type="entry name" value="LDLRA_2"/>
    <property type="match status" value="1"/>
</dbReference>
<organism evidence="3 4">
    <name type="scientific">Rotaria magnacalcarata</name>
    <dbReference type="NCBI Taxonomy" id="392030"/>
    <lineage>
        <taxon>Eukaryota</taxon>
        <taxon>Metazoa</taxon>
        <taxon>Spiralia</taxon>
        <taxon>Gnathifera</taxon>
        <taxon>Rotifera</taxon>
        <taxon>Eurotatoria</taxon>
        <taxon>Bdelloidea</taxon>
        <taxon>Philodinida</taxon>
        <taxon>Philodinidae</taxon>
        <taxon>Rotaria</taxon>
    </lineage>
</organism>
<accession>A0A816QM57</accession>
<dbReference type="AlphaFoldDB" id="A0A816QM57"/>
<name>A0A816QM57_9BILA</name>
<dbReference type="EMBL" id="CAJNRE010007046">
    <property type="protein sequence ID" value="CAF2061859.1"/>
    <property type="molecule type" value="Genomic_DNA"/>
</dbReference>
<evidence type="ECO:0000313" key="4">
    <source>
        <dbReference type="Proteomes" id="UP000663824"/>
    </source>
</evidence>
<dbReference type="Gene3D" id="4.10.400.10">
    <property type="entry name" value="Low-density Lipoprotein Receptor"/>
    <property type="match status" value="1"/>
</dbReference>
<dbReference type="InterPro" id="IPR002172">
    <property type="entry name" value="LDrepeatLR_classA_rpt"/>
</dbReference>
<reference evidence="3" key="1">
    <citation type="submission" date="2021-02" db="EMBL/GenBank/DDBJ databases">
        <authorList>
            <person name="Nowell W R."/>
        </authorList>
    </citation>
    <scope>NUCLEOTIDE SEQUENCE</scope>
</reference>
<evidence type="ECO:0000256" key="1">
    <source>
        <dbReference type="ARBA" id="ARBA00023157"/>
    </source>
</evidence>
<dbReference type="Proteomes" id="UP000663824">
    <property type="component" value="Unassembled WGS sequence"/>
</dbReference>
<gene>
    <name evidence="3" type="ORF">MBJ925_LOCUS15091</name>
</gene>
<evidence type="ECO:0000256" key="2">
    <source>
        <dbReference type="PROSITE-ProRule" id="PRU00124"/>
    </source>
</evidence>
<dbReference type="InterPro" id="IPR036055">
    <property type="entry name" value="LDL_receptor-like_sf"/>
</dbReference>
<comment type="caution">
    <text evidence="2">Lacks conserved residue(s) required for the propagation of feature annotation.</text>
</comment>
<proteinExistence type="predicted"/>
<dbReference type="SUPFAM" id="SSF57424">
    <property type="entry name" value="LDL receptor-like module"/>
    <property type="match status" value="1"/>
</dbReference>
<protein>
    <submittedName>
        <fullName evidence="3">Uncharacterized protein</fullName>
    </submittedName>
</protein>
<comment type="caution">
    <text evidence="3">The sequence shown here is derived from an EMBL/GenBank/DDBJ whole genome shotgun (WGS) entry which is preliminary data.</text>
</comment>
<sequence>MTTCADDEYRCHYGGQCIPLIFTRDGHDTTHYLDGSEGRRYLPPYMLSVSIDILSFSCGDGQFLPMTDLPTGSLRCSNLQHKQATLAMLTSLDHLKDIKCQQAFRFLLLTNRSYEYFQLQYSMASDVAAFSISRQNRAWNIFIGWLHFFHFSIINVRANSNAMSCENSTYFYCNQSLKCISYHRVGDGFVDCYYGEDEHFSTCRLNVSNRFICQSEPTKSLSPVEIWNGLDYCPKGEDETAESMHIWD</sequence>